<accession>A0ABY6CP83</accession>
<dbReference type="EMBL" id="CP106679">
    <property type="protein sequence ID" value="UXP31840.1"/>
    <property type="molecule type" value="Genomic_DNA"/>
</dbReference>
<dbReference type="Pfam" id="PF19780">
    <property type="entry name" value="DUF6265"/>
    <property type="match status" value="1"/>
</dbReference>
<evidence type="ECO:0000313" key="3">
    <source>
        <dbReference type="Proteomes" id="UP001065174"/>
    </source>
</evidence>
<sequence length="164" mass="19141">MKQILILATSIWMIACTSTNQTNTQQESTDAPKKIESFDWLLGKWERLNEAEGLKTYENWDKISTTEYTGIGFTMQNEDTLKQERMKLIHRSGKWDLTVKVPEETESVTFAMTNYTDSTFVFENQEIDFPNTIKYWKNGNKINALVANTEMKISFEFKKQTAMH</sequence>
<dbReference type="PROSITE" id="PS51257">
    <property type="entry name" value="PROKAR_LIPOPROTEIN"/>
    <property type="match status" value="1"/>
</dbReference>
<evidence type="ECO:0000259" key="1">
    <source>
        <dbReference type="Pfam" id="PF19780"/>
    </source>
</evidence>
<reference evidence="2" key="1">
    <citation type="submission" date="2022-09" db="EMBL/GenBank/DDBJ databases">
        <title>Comparative genomics and taxonomic characterization of three novel marine species of genus Reichenbachiella exhibiting antioxidant and polysaccharide degradation activities.</title>
        <authorList>
            <person name="Muhammad N."/>
            <person name="Lee Y.-J."/>
            <person name="Ko J."/>
            <person name="Kim S.-G."/>
        </authorList>
    </citation>
    <scope>NUCLEOTIDE SEQUENCE</scope>
    <source>
        <strain evidence="2">BKB1-1</strain>
    </source>
</reference>
<proteinExistence type="predicted"/>
<name>A0ABY6CP83_9BACT</name>
<protein>
    <submittedName>
        <fullName evidence="2">DUF6265 family protein</fullName>
    </submittedName>
</protein>
<evidence type="ECO:0000313" key="2">
    <source>
        <dbReference type="EMBL" id="UXP31840.1"/>
    </source>
</evidence>
<gene>
    <name evidence="2" type="ORF">N6H18_15945</name>
</gene>
<dbReference type="RefSeq" id="WP_262309279.1">
    <property type="nucleotide sequence ID" value="NZ_CP106679.1"/>
</dbReference>
<keyword evidence="3" id="KW-1185">Reference proteome</keyword>
<dbReference type="Proteomes" id="UP001065174">
    <property type="component" value="Chromosome"/>
</dbReference>
<dbReference type="InterPro" id="IPR046232">
    <property type="entry name" value="DUF6265"/>
</dbReference>
<organism evidence="2 3">
    <name type="scientific">Reichenbachiella agarivorans</name>
    <dbReference type="NCBI Taxonomy" id="2979464"/>
    <lineage>
        <taxon>Bacteria</taxon>
        <taxon>Pseudomonadati</taxon>
        <taxon>Bacteroidota</taxon>
        <taxon>Cytophagia</taxon>
        <taxon>Cytophagales</taxon>
        <taxon>Reichenbachiellaceae</taxon>
        <taxon>Reichenbachiella</taxon>
    </lineage>
</organism>
<feature type="domain" description="DUF6265" evidence="1">
    <location>
        <begin position="39"/>
        <end position="146"/>
    </location>
</feature>